<comment type="caution">
    <text evidence="1">The sequence shown here is derived from an EMBL/GenBank/DDBJ whole genome shotgun (WGS) entry which is preliminary data.</text>
</comment>
<proteinExistence type="predicted"/>
<protein>
    <submittedName>
        <fullName evidence="1">DUF4272 domain-containing protein</fullName>
    </submittedName>
</protein>
<dbReference type="InterPro" id="IPR025368">
    <property type="entry name" value="DUF4272"/>
</dbReference>
<dbReference type="Pfam" id="PF14094">
    <property type="entry name" value="DUF4272"/>
    <property type="match status" value="1"/>
</dbReference>
<name>A0ABV3ZPN2_9BACT</name>
<accession>A0ABV3ZPN2</accession>
<reference evidence="1 2" key="1">
    <citation type="submission" date="2023-07" db="EMBL/GenBank/DDBJ databases">
        <authorList>
            <person name="Lian W.-H."/>
        </authorList>
    </citation>
    <scope>NUCLEOTIDE SEQUENCE [LARGE SCALE GENOMIC DNA]</scope>
    <source>
        <strain evidence="1 2">SYSU DXS3180</strain>
    </source>
</reference>
<dbReference type="EMBL" id="JAULBC010000010">
    <property type="protein sequence ID" value="MEX6690664.1"/>
    <property type="molecule type" value="Genomic_DNA"/>
</dbReference>
<gene>
    <name evidence="1" type="ORF">QTN47_24370</name>
</gene>
<evidence type="ECO:0000313" key="1">
    <source>
        <dbReference type="EMBL" id="MEX6690664.1"/>
    </source>
</evidence>
<dbReference type="Proteomes" id="UP001560573">
    <property type="component" value="Unassembled WGS sequence"/>
</dbReference>
<organism evidence="1 2">
    <name type="scientific">Danxiaibacter flavus</name>
    <dbReference type="NCBI Taxonomy" id="3049108"/>
    <lineage>
        <taxon>Bacteria</taxon>
        <taxon>Pseudomonadati</taxon>
        <taxon>Bacteroidota</taxon>
        <taxon>Chitinophagia</taxon>
        <taxon>Chitinophagales</taxon>
        <taxon>Chitinophagaceae</taxon>
        <taxon>Danxiaibacter</taxon>
    </lineage>
</organism>
<sequence>MTTLKETLQGRKKRIEHKLRMHGISDTSITFLRYLMFDNKAFATPYEVGCRIMILYAIVYAVEEPAKKDGIANWLKNENIWQHIGYKEAEYLEGAEANQEQLNEFSWQLEAAYILAWSLNLVKELPSPSSSATDMQLEDFFGNVAPLGGSIQDFLNNLSYRNPEEIFEENIFYELTTSYFRDLLFNGKEDTTDIDRTAAFERHKALNWLRRFMDIKEWEETDTST</sequence>
<dbReference type="RefSeq" id="WP_369332079.1">
    <property type="nucleotide sequence ID" value="NZ_JAULBC010000010.1"/>
</dbReference>
<evidence type="ECO:0000313" key="2">
    <source>
        <dbReference type="Proteomes" id="UP001560573"/>
    </source>
</evidence>
<keyword evidence="2" id="KW-1185">Reference proteome</keyword>